<proteinExistence type="predicted"/>
<organism evidence="2 3">
    <name type="scientific">Trichinella patagoniensis</name>
    <dbReference type="NCBI Taxonomy" id="990121"/>
    <lineage>
        <taxon>Eukaryota</taxon>
        <taxon>Metazoa</taxon>
        <taxon>Ecdysozoa</taxon>
        <taxon>Nematoda</taxon>
        <taxon>Enoplea</taxon>
        <taxon>Dorylaimia</taxon>
        <taxon>Trichinellida</taxon>
        <taxon>Trichinellidae</taxon>
        <taxon>Trichinella</taxon>
    </lineage>
</organism>
<comment type="caution">
    <text evidence="2">The sequence shown here is derived from an EMBL/GenBank/DDBJ whole genome shotgun (WGS) entry which is preliminary data.</text>
</comment>
<name>A0A0V0Z5D2_9BILA</name>
<sequence length="95" mass="11322">MAMSTMFHGAYGRQSKYEGKCMRLIRKATFCLQEQFSSFPIQRRYRTLLPILMYKEIALVLVWYGIMSLCFSLGYWVSRRRKSSLNEKDLVNLHK</sequence>
<keyword evidence="1" id="KW-1133">Transmembrane helix</keyword>
<protein>
    <submittedName>
        <fullName evidence="2">Uncharacterized protein</fullName>
    </submittedName>
</protein>
<dbReference type="AlphaFoldDB" id="A0A0V0Z5D2"/>
<evidence type="ECO:0000313" key="3">
    <source>
        <dbReference type="Proteomes" id="UP000054783"/>
    </source>
</evidence>
<feature type="transmembrane region" description="Helical" evidence="1">
    <location>
        <begin position="57"/>
        <end position="78"/>
    </location>
</feature>
<evidence type="ECO:0000256" key="1">
    <source>
        <dbReference type="SAM" id="Phobius"/>
    </source>
</evidence>
<dbReference type="EMBL" id="JYDQ01000407">
    <property type="protein sequence ID" value="KRY07767.1"/>
    <property type="molecule type" value="Genomic_DNA"/>
</dbReference>
<gene>
    <name evidence="2" type="ORF">T12_953</name>
</gene>
<reference evidence="2 3" key="1">
    <citation type="submission" date="2015-01" db="EMBL/GenBank/DDBJ databases">
        <title>Evolution of Trichinella species and genotypes.</title>
        <authorList>
            <person name="Korhonen P.K."/>
            <person name="Edoardo P."/>
            <person name="Giuseppe L.R."/>
            <person name="Gasser R.B."/>
        </authorList>
    </citation>
    <scope>NUCLEOTIDE SEQUENCE [LARGE SCALE GENOMIC DNA]</scope>
    <source>
        <strain evidence="2">ISS2496</strain>
    </source>
</reference>
<keyword evidence="3" id="KW-1185">Reference proteome</keyword>
<keyword evidence="1" id="KW-0472">Membrane</keyword>
<accession>A0A0V0Z5D2</accession>
<dbReference type="Proteomes" id="UP000054783">
    <property type="component" value="Unassembled WGS sequence"/>
</dbReference>
<keyword evidence="1" id="KW-0812">Transmembrane</keyword>
<evidence type="ECO:0000313" key="2">
    <source>
        <dbReference type="EMBL" id="KRY07767.1"/>
    </source>
</evidence>